<keyword evidence="4" id="KW-1185">Reference proteome</keyword>
<dbReference type="Proteomes" id="UP000064939">
    <property type="component" value="Chromosome"/>
</dbReference>
<evidence type="ECO:0000313" key="3">
    <source>
        <dbReference type="EMBL" id="ALH95447.1"/>
    </source>
</evidence>
<feature type="transmembrane region" description="Helical" evidence="1">
    <location>
        <begin position="38"/>
        <end position="58"/>
    </location>
</feature>
<dbReference type="GO" id="GO:0000270">
    <property type="term" value="P:peptidoglycan metabolic process"/>
    <property type="evidence" value="ECO:0007669"/>
    <property type="project" value="TreeGrafter"/>
</dbReference>
<dbReference type="AlphaFoldDB" id="A0A0N9VQ44"/>
<dbReference type="Gene3D" id="3.40.50.620">
    <property type="entry name" value="HUPs"/>
    <property type="match status" value="1"/>
</dbReference>
<keyword evidence="1" id="KW-0472">Membrane</keyword>
<feature type="domain" description="DUF218" evidence="2">
    <location>
        <begin position="104"/>
        <end position="249"/>
    </location>
</feature>
<protein>
    <recommendedName>
        <fullName evidence="2">DUF218 domain-containing protein</fullName>
    </recommendedName>
</protein>
<keyword evidence="1" id="KW-1133">Transmembrane helix</keyword>
<dbReference type="PANTHER" id="PTHR30336">
    <property type="entry name" value="INNER MEMBRANE PROTEIN, PROBABLE PERMEASE"/>
    <property type="match status" value="1"/>
</dbReference>
<gene>
    <name evidence="3" type="ORF">AOY20_07855</name>
</gene>
<dbReference type="GO" id="GO:0043164">
    <property type="term" value="P:Gram-negative-bacterium-type cell wall biogenesis"/>
    <property type="evidence" value="ECO:0007669"/>
    <property type="project" value="TreeGrafter"/>
</dbReference>
<evidence type="ECO:0000256" key="1">
    <source>
        <dbReference type="SAM" id="Phobius"/>
    </source>
</evidence>
<sequence>MHHKLKRILSFIFGLILTIDGIWLTLLKKMHLGTILPLIIGLILLCYAFFFNTIYQWFQQTNYKIRVYKFLWTGFFLWLFSVATFFVFIQHSINSNDSNKPSKAILVLGSGIENGKPSPTLKNRLDTAAQYAKDHPQAIIIMTGGLGFKAQRTEAEVMAQYVKEQYPELHNLIKLEDKSTSTELNLANSHPILQASNIQLTDPITIITSDFHSMRAKAIAEHQGYQNIINLSAPTPLYLRYNSWLREYFAYLSGFILSEY</sequence>
<dbReference type="STRING" id="1324350.AOY20_07855"/>
<reference evidence="3 4" key="1">
    <citation type="journal article" date="2015" name="Int. J. Syst. Evol. Microbiol.">
        <title>Acinetobacter equi sp. nov. isolated from horse faeces.</title>
        <authorList>
            <person name="Poppel M.T."/>
            <person name="Skiebe E."/>
            <person name="Laue M."/>
            <person name="Bergmann H."/>
            <person name="Ebersberger I."/>
            <person name="Garn T."/>
            <person name="Fruth A."/>
            <person name="Baumgardt S."/>
            <person name="Busse H.J."/>
            <person name="Wilharm G."/>
        </authorList>
    </citation>
    <scope>NUCLEOTIDE SEQUENCE [LARGE SCALE GENOMIC DNA]</scope>
    <source>
        <strain evidence="3 4">114</strain>
    </source>
</reference>
<dbReference type="KEGG" id="aei:AOY20_07855"/>
<proteinExistence type="predicted"/>
<evidence type="ECO:0000313" key="4">
    <source>
        <dbReference type="Proteomes" id="UP000064939"/>
    </source>
</evidence>
<dbReference type="CDD" id="cd06259">
    <property type="entry name" value="YdcF-like"/>
    <property type="match status" value="1"/>
</dbReference>
<dbReference type="OrthoDB" id="9782395at2"/>
<evidence type="ECO:0000259" key="2">
    <source>
        <dbReference type="Pfam" id="PF02698"/>
    </source>
</evidence>
<feature type="transmembrane region" description="Helical" evidence="1">
    <location>
        <begin position="70"/>
        <end position="89"/>
    </location>
</feature>
<feature type="transmembrane region" description="Helical" evidence="1">
    <location>
        <begin position="7"/>
        <end position="26"/>
    </location>
</feature>
<accession>A0A0N9VQ44</accession>
<dbReference type="GO" id="GO:0005886">
    <property type="term" value="C:plasma membrane"/>
    <property type="evidence" value="ECO:0007669"/>
    <property type="project" value="TreeGrafter"/>
</dbReference>
<dbReference type="InterPro" id="IPR051599">
    <property type="entry name" value="Cell_Envelope_Assoc"/>
</dbReference>
<dbReference type="InterPro" id="IPR014729">
    <property type="entry name" value="Rossmann-like_a/b/a_fold"/>
</dbReference>
<keyword evidence="1" id="KW-0812">Transmembrane</keyword>
<dbReference type="InterPro" id="IPR003848">
    <property type="entry name" value="DUF218"/>
</dbReference>
<dbReference type="Pfam" id="PF02698">
    <property type="entry name" value="DUF218"/>
    <property type="match status" value="1"/>
</dbReference>
<dbReference type="EMBL" id="CP012808">
    <property type="protein sequence ID" value="ALH95447.1"/>
    <property type="molecule type" value="Genomic_DNA"/>
</dbReference>
<name>A0A0N9VQ44_9GAMM</name>
<organism evidence="3 4">
    <name type="scientific">Acinetobacter equi</name>
    <dbReference type="NCBI Taxonomy" id="1324350"/>
    <lineage>
        <taxon>Bacteria</taxon>
        <taxon>Pseudomonadati</taxon>
        <taxon>Pseudomonadota</taxon>
        <taxon>Gammaproteobacteria</taxon>
        <taxon>Moraxellales</taxon>
        <taxon>Moraxellaceae</taxon>
        <taxon>Acinetobacter</taxon>
    </lineage>
</organism>
<dbReference type="RefSeq" id="WP_054581339.1">
    <property type="nucleotide sequence ID" value="NZ_CP012808.1"/>
</dbReference>
<dbReference type="PANTHER" id="PTHR30336:SF4">
    <property type="entry name" value="ENVELOPE BIOGENESIS FACTOR ELYC"/>
    <property type="match status" value="1"/>
</dbReference>